<accession>A0A0E0J0V3</accession>
<organism evidence="1">
    <name type="scientific">Oryza nivara</name>
    <name type="common">Indian wild rice</name>
    <name type="synonym">Oryza sativa f. spontanea</name>
    <dbReference type="NCBI Taxonomy" id="4536"/>
    <lineage>
        <taxon>Eukaryota</taxon>
        <taxon>Viridiplantae</taxon>
        <taxon>Streptophyta</taxon>
        <taxon>Embryophyta</taxon>
        <taxon>Tracheophyta</taxon>
        <taxon>Spermatophyta</taxon>
        <taxon>Magnoliopsida</taxon>
        <taxon>Liliopsida</taxon>
        <taxon>Poales</taxon>
        <taxon>Poaceae</taxon>
        <taxon>BOP clade</taxon>
        <taxon>Oryzoideae</taxon>
        <taxon>Oryzeae</taxon>
        <taxon>Oryzinae</taxon>
        <taxon>Oryza</taxon>
    </lineage>
</organism>
<dbReference type="OMA" id="IHNNDEE"/>
<sequence>MPHYSYDFIRRVYCVNTNLALQLTRTTQDGDGGEWGPWDRTEFNVEAWQLILAAPISNPVLHDGLVYLLGGDGKRLLGKPDNFGIEHQEVDSHLFESDQGELMADLVGYNGAPVHVTKLNEATMEWDKLETLEGRALFTGTYTTMMRKTKFKSMQNKFG</sequence>
<dbReference type="PANTHER" id="PTHR33127:SF69">
    <property type="entry name" value="OS09G0340800 PROTEIN"/>
    <property type="match status" value="1"/>
</dbReference>
<name>A0A0E0J0V3_ORYNI</name>
<dbReference type="EnsemblPlants" id="ONIVA11G09920.1">
    <property type="protein sequence ID" value="ONIVA11G09920.1"/>
    <property type="gene ID" value="ONIVA11G09920"/>
</dbReference>
<dbReference type="Gramene" id="ONIVA11G09920.1">
    <property type="protein sequence ID" value="ONIVA11G09920.1"/>
    <property type="gene ID" value="ONIVA11G09920"/>
</dbReference>
<reference evidence="1" key="2">
    <citation type="submission" date="2018-04" db="EMBL/GenBank/DDBJ databases">
        <title>OnivRS2 (Oryza nivara Reference Sequence Version 2).</title>
        <authorList>
            <person name="Zhang J."/>
            <person name="Kudrna D."/>
            <person name="Lee S."/>
            <person name="Talag J."/>
            <person name="Rajasekar S."/>
            <person name="Welchert J."/>
            <person name="Hsing Y.-I."/>
            <person name="Wing R.A."/>
        </authorList>
    </citation>
    <scope>NUCLEOTIDE SEQUENCE [LARGE SCALE GENOMIC DNA]</scope>
    <source>
        <strain evidence="1">SL10</strain>
    </source>
</reference>
<protein>
    <submittedName>
        <fullName evidence="1">Uncharacterized protein</fullName>
    </submittedName>
</protein>
<proteinExistence type="predicted"/>
<dbReference type="AlphaFoldDB" id="A0A0E0J0V3"/>
<dbReference type="HOGENOM" id="CLU_1663547_0_0_1"/>
<reference evidence="1" key="1">
    <citation type="submission" date="2015-04" db="UniProtKB">
        <authorList>
            <consortium name="EnsemblPlants"/>
        </authorList>
    </citation>
    <scope>IDENTIFICATION</scope>
    <source>
        <strain evidence="1">SL10</strain>
    </source>
</reference>
<evidence type="ECO:0000313" key="2">
    <source>
        <dbReference type="Proteomes" id="UP000006591"/>
    </source>
</evidence>
<dbReference type="PANTHER" id="PTHR33127">
    <property type="entry name" value="TRANSMEMBRANE PROTEIN"/>
    <property type="match status" value="1"/>
</dbReference>
<dbReference type="eggNOG" id="ENOG502R53P">
    <property type="taxonomic scope" value="Eukaryota"/>
</dbReference>
<evidence type="ECO:0000313" key="1">
    <source>
        <dbReference type="EnsemblPlants" id="ONIVA11G09920.1"/>
    </source>
</evidence>
<keyword evidence="2" id="KW-1185">Reference proteome</keyword>
<dbReference type="Proteomes" id="UP000006591">
    <property type="component" value="Chromosome 11"/>
</dbReference>